<dbReference type="PANTHER" id="PTHR18919:SF138">
    <property type="entry name" value="ACETYL-COA C-ACETYLTRANSFERASE"/>
    <property type="match status" value="1"/>
</dbReference>
<evidence type="ECO:0000256" key="2">
    <source>
        <dbReference type="ARBA" id="ARBA00022679"/>
    </source>
</evidence>
<name>A0A1H9R137_9PSED</name>
<proteinExistence type="inferred from homology"/>
<dbReference type="PANTHER" id="PTHR18919">
    <property type="entry name" value="ACETYL-COA C-ACYLTRANSFERASE"/>
    <property type="match status" value="1"/>
</dbReference>
<evidence type="ECO:0000313" key="10">
    <source>
        <dbReference type="EMBL" id="SER66561.1"/>
    </source>
</evidence>
<evidence type="ECO:0000313" key="11">
    <source>
        <dbReference type="Proteomes" id="UP000199221"/>
    </source>
</evidence>
<dbReference type="EC" id="2.3.1.16" evidence="9"/>
<reference evidence="9 12" key="2">
    <citation type="submission" date="2024-01" db="EMBL/GenBank/DDBJ databases">
        <title>Unpublished Manusciprt.</title>
        <authorList>
            <person name="Duman M."/>
            <person name="Valdes E.G."/>
            <person name="Ajmi N."/>
            <person name="Altun S."/>
            <person name="Saticioglu I.B."/>
        </authorList>
    </citation>
    <scope>NUCLEOTIDE SEQUENCE [LARGE SCALE GENOMIC DNA]</scope>
    <source>
        <strain evidence="9 12">139P</strain>
    </source>
</reference>
<dbReference type="GO" id="GO:0044281">
    <property type="term" value="P:small molecule metabolic process"/>
    <property type="evidence" value="ECO:0007669"/>
    <property type="project" value="UniProtKB-ARBA"/>
</dbReference>
<dbReference type="GeneID" id="93678795"/>
<feature type="active site" description="Proton acceptor" evidence="5">
    <location>
        <position position="352"/>
    </location>
</feature>
<dbReference type="InterPro" id="IPR020617">
    <property type="entry name" value="Thiolase_C"/>
</dbReference>
<dbReference type="InterPro" id="IPR016039">
    <property type="entry name" value="Thiolase-like"/>
</dbReference>
<dbReference type="PIRSF" id="PIRSF000429">
    <property type="entry name" value="Ac-CoA_Ac_transf"/>
    <property type="match status" value="1"/>
</dbReference>
<dbReference type="AlphaFoldDB" id="A0A1H9R137"/>
<evidence type="ECO:0000256" key="3">
    <source>
        <dbReference type="ARBA" id="ARBA00023315"/>
    </source>
</evidence>
<dbReference type="EMBL" id="JAZDQQ010000016">
    <property type="protein sequence ID" value="MEE1882187.1"/>
    <property type="molecule type" value="Genomic_DNA"/>
</dbReference>
<feature type="domain" description="Thiolase N-terminal" evidence="7">
    <location>
        <begin position="8"/>
        <end position="266"/>
    </location>
</feature>
<keyword evidence="2 6" id="KW-0808">Transferase</keyword>
<organism evidence="10 11">
    <name type="scientific">Pseudomonas soli</name>
    <dbReference type="NCBI Taxonomy" id="1306993"/>
    <lineage>
        <taxon>Bacteria</taxon>
        <taxon>Pseudomonadati</taxon>
        <taxon>Pseudomonadota</taxon>
        <taxon>Gammaproteobacteria</taxon>
        <taxon>Pseudomonadales</taxon>
        <taxon>Pseudomonadaceae</taxon>
        <taxon>Pseudomonas</taxon>
    </lineage>
</organism>
<dbReference type="InterPro" id="IPR020610">
    <property type="entry name" value="Thiolase_AS"/>
</dbReference>
<dbReference type="InterPro" id="IPR002155">
    <property type="entry name" value="Thiolase"/>
</dbReference>
<reference evidence="10 11" key="1">
    <citation type="submission" date="2016-10" db="EMBL/GenBank/DDBJ databases">
        <authorList>
            <person name="de Groot N.N."/>
        </authorList>
    </citation>
    <scope>NUCLEOTIDE SEQUENCE [LARGE SCALE GENOMIC DNA]</scope>
    <source>
        <strain evidence="10 11">LMG 27941</strain>
    </source>
</reference>
<dbReference type="FunFam" id="3.40.47.10:FF:000010">
    <property type="entry name" value="Acetyl-CoA acetyltransferase (Thiolase)"/>
    <property type="match status" value="1"/>
</dbReference>
<evidence type="ECO:0000256" key="6">
    <source>
        <dbReference type="RuleBase" id="RU003557"/>
    </source>
</evidence>
<dbReference type="NCBIfam" id="TIGR01930">
    <property type="entry name" value="AcCoA-C-Actrans"/>
    <property type="match status" value="1"/>
</dbReference>
<dbReference type="SUPFAM" id="SSF53901">
    <property type="entry name" value="Thiolase-like"/>
    <property type="match status" value="2"/>
</dbReference>
<dbReference type="CDD" id="cd00751">
    <property type="entry name" value="thiolase"/>
    <property type="match status" value="1"/>
</dbReference>
<accession>A0A1H9R137</accession>
<dbReference type="Pfam" id="PF02803">
    <property type="entry name" value="Thiolase_C"/>
    <property type="match status" value="1"/>
</dbReference>
<dbReference type="Gene3D" id="3.40.47.10">
    <property type="match status" value="2"/>
</dbReference>
<gene>
    <name evidence="10" type="ORF">SAMN05216230_110126</name>
    <name evidence="9" type="ORF">V0R55_18650</name>
</gene>
<evidence type="ECO:0000313" key="9">
    <source>
        <dbReference type="EMBL" id="MEE1882187.1"/>
    </source>
</evidence>
<keyword evidence="12" id="KW-1185">Reference proteome</keyword>
<dbReference type="Proteomes" id="UP001329505">
    <property type="component" value="Unassembled WGS sequence"/>
</dbReference>
<sequence>MTLANDPIVIVSAVRTPMGGLQGDLKSLTAAQLGSAAIRAAVERAGIDAASVQEVLFGCVLPAGQGQAPARQAALGAGLDKHTTCTTLNKMCGSGMQAAILAHDQLLAGSADVIVAGGMESMTNAPYLLDKARGGYRMGHGKIIDHMFMDGLEDAYDKGRLMGTFAEDCAQKGAFSREAQDAFAIASLTRAQDAIKSGRFAPEIVAVEVTEGKDKRVIKDDEQPPKARLDKIPQLKPAFREGGTVTAANSSSISDGAAALVLMRRSEAEKRGLKPLALIHGHAAFADTPALFPTAPIGAIEKLLERTGWNLAEVDLFEINEAFAVVTLAAMKHLDLPHDKVNIHGGACALGHPIGASGARILVTLLSALRQNNLRRGVAAICIGGGEATAMAVECLY</sequence>
<feature type="domain" description="Thiolase C-terminal" evidence="8">
    <location>
        <begin position="273"/>
        <end position="394"/>
    </location>
</feature>
<comment type="catalytic activity">
    <reaction evidence="4">
        <text>succinyl-CoA + acetyl-CoA = 3-oxoadipyl-CoA + CoA</text>
        <dbReference type="Rhea" id="RHEA:19481"/>
        <dbReference type="ChEBI" id="CHEBI:57287"/>
        <dbReference type="ChEBI" id="CHEBI:57288"/>
        <dbReference type="ChEBI" id="CHEBI:57292"/>
        <dbReference type="ChEBI" id="CHEBI:57348"/>
        <dbReference type="EC" id="2.3.1.174"/>
    </reaction>
</comment>
<evidence type="ECO:0000259" key="7">
    <source>
        <dbReference type="Pfam" id="PF00108"/>
    </source>
</evidence>
<keyword evidence="3 6" id="KW-0012">Acyltransferase</keyword>
<evidence type="ECO:0000259" key="8">
    <source>
        <dbReference type="Pfam" id="PF02803"/>
    </source>
</evidence>
<protein>
    <submittedName>
        <fullName evidence="10">Acetyl-CoA C-acetyltransferase</fullName>
    </submittedName>
    <submittedName>
        <fullName evidence="9">Acetyl-CoA C-acyltransferase</fullName>
        <ecNumber evidence="9">2.3.1.16</ecNumber>
    </submittedName>
</protein>
<dbReference type="Proteomes" id="UP000199221">
    <property type="component" value="Unassembled WGS sequence"/>
</dbReference>
<comment type="similarity">
    <text evidence="1 6">Belongs to the thiolase-like superfamily. Thiolase family.</text>
</comment>
<evidence type="ECO:0000256" key="1">
    <source>
        <dbReference type="ARBA" id="ARBA00010982"/>
    </source>
</evidence>
<feature type="active site" description="Acyl-thioester intermediate" evidence="5">
    <location>
        <position position="92"/>
    </location>
</feature>
<evidence type="ECO:0000313" key="12">
    <source>
        <dbReference type="Proteomes" id="UP001329505"/>
    </source>
</evidence>
<dbReference type="GO" id="GO:0033812">
    <property type="term" value="F:3-oxoadipyl-CoA thiolase activity"/>
    <property type="evidence" value="ECO:0007669"/>
    <property type="project" value="UniProtKB-EC"/>
</dbReference>
<dbReference type="Pfam" id="PF00108">
    <property type="entry name" value="Thiolase_N"/>
    <property type="match status" value="1"/>
</dbReference>
<feature type="active site" description="Proton acceptor" evidence="5">
    <location>
        <position position="382"/>
    </location>
</feature>
<dbReference type="RefSeq" id="WP_094012090.1">
    <property type="nucleotide sequence ID" value="NZ_CATKPM010000005.1"/>
</dbReference>
<evidence type="ECO:0000256" key="5">
    <source>
        <dbReference type="PIRSR" id="PIRSR000429-1"/>
    </source>
</evidence>
<dbReference type="PROSITE" id="PS00099">
    <property type="entry name" value="THIOLASE_3"/>
    <property type="match status" value="1"/>
</dbReference>
<evidence type="ECO:0000256" key="4">
    <source>
        <dbReference type="ARBA" id="ARBA00048527"/>
    </source>
</evidence>
<dbReference type="EMBL" id="FOEQ01000010">
    <property type="protein sequence ID" value="SER66561.1"/>
    <property type="molecule type" value="Genomic_DNA"/>
</dbReference>
<dbReference type="InterPro" id="IPR020616">
    <property type="entry name" value="Thiolase_N"/>
</dbReference>